<keyword evidence="3" id="KW-1185">Reference proteome</keyword>
<organism evidence="2 3">
    <name type="scientific">Rangifer tarandus platyrhynchus</name>
    <name type="common">Svalbard reindeer</name>
    <dbReference type="NCBI Taxonomy" id="3082113"/>
    <lineage>
        <taxon>Eukaryota</taxon>
        <taxon>Metazoa</taxon>
        <taxon>Chordata</taxon>
        <taxon>Craniata</taxon>
        <taxon>Vertebrata</taxon>
        <taxon>Euteleostomi</taxon>
        <taxon>Mammalia</taxon>
        <taxon>Eutheria</taxon>
        <taxon>Laurasiatheria</taxon>
        <taxon>Artiodactyla</taxon>
        <taxon>Ruminantia</taxon>
        <taxon>Pecora</taxon>
        <taxon>Cervidae</taxon>
        <taxon>Odocoileinae</taxon>
        <taxon>Rangifer</taxon>
    </lineage>
</organism>
<feature type="compositionally biased region" description="Basic and acidic residues" evidence="1">
    <location>
        <begin position="428"/>
        <end position="448"/>
    </location>
</feature>
<feature type="compositionally biased region" description="Pro residues" evidence="1">
    <location>
        <begin position="125"/>
        <end position="134"/>
    </location>
</feature>
<feature type="compositionally biased region" description="Gly residues" evidence="1">
    <location>
        <begin position="184"/>
        <end position="202"/>
    </location>
</feature>
<protein>
    <submittedName>
        <fullName evidence="2">Uncharacterized protein</fullName>
    </submittedName>
</protein>
<sequence>MERRRGQEKELSASSTRQKPLCTGVKGARYHPQSAQPQISGSLNCNKEFLPILTTLLLVHWTLSSLHSCGLCKQFVPIYPQLGQPLAPEDARPKGQLGSGFFLSASRSAWFSPSGAGFRVGSPSDQPPAPPPSAGPSLLARWAPGRCCPGLFLAPERRPARRQVTCVSDSLSQGGPGARAPPIGGAGPGPALGRGVRAGGPDGRPQRRISCSEAAQQQKERNAPAAASGAASGGLERPRAPRPAVRVPQLPQPPACGSPPAAFAARPAAGRAHVSAGGAGVQGRSLRVAPRAAVGALPQPRSPLAAAGRLPTASAAPEVRAGAGRRLGVWFLPPPTASAACSLGAAAGPTSSSLSSSLGLLPSAVGLGLPAREWASGAPCPGGASAAAAAAPGRSPPGLAAARAALPARGGSATPRPALARPSLQRTSPKESLRSWAEAKVKSSSDLG</sequence>
<feature type="compositionally biased region" description="Low complexity" evidence="1">
    <location>
        <begin position="378"/>
        <end position="413"/>
    </location>
</feature>
<dbReference type="EMBL" id="OX459948">
    <property type="protein sequence ID" value="CAI9155520.1"/>
    <property type="molecule type" value="Genomic_DNA"/>
</dbReference>
<dbReference type="Proteomes" id="UP001176941">
    <property type="component" value="Chromosome 12"/>
</dbReference>
<feature type="compositionally biased region" description="Low complexity" evidence="1">
    <location>
        <begin position="223"/>
        <end position="234"/>
    </location>
</feature>
<gene>
    <name evidence="2" type="ORF">MRATA1EN1_LOCUS4482</name>
</gene>
<feature type="region of interest" description="Disordered" evidence="1">
    <location>
        <begin position="164"/>
        <end position="264"/>
    </location>
</feature>
<feature type="region of interest" description="Disordered" evidence="1">
    <location>
        <begin position="378"/>
        <end position="448"/>
    </location>
</feature>
<proteinExistence type="predicted"/>
<reference evidence="2" key="1">
    <citation type="submission" date="2023-04" db="EMBL/GenBank/DDBJ databases">
        <authorList>
            <consortium name="ELIXIR-Norway"/>
        </authorList>
    </citation>
    <scope>NUCLEOTIDE SEQUENCE [LARGE SCALE GENOMIC DNA]</scope>
</reference>
<accession>A0ABN8Y1N2</accession>
<name>A0ABN8Y1N2_RANTA</name>
<evidence type="ECO:0000313" key="3">
    <source>
        <dbReference type="Proteomes" id="UP001176941"/>
    </source>
</evidence>
<feature type="region of interest" description="Disordered" evidence="1">
    <location>
        <begin position="117"/>
        <end position="137"/>
    </location>
</feature>
<evidence type="ECO:0000313" key="2">
    <source>
        <dbReference type="EMBL" id="CAI9155520.1"/>
    </source>
</evidence>
<evidence type="ECO:0000256" key="1">
    <source>
        <dbReference type="SAM" id="MobiDB-lite"/>
    </source>
</evidence>